<feature type="compositionally biased region" description="Low complexity" evidence="8">
    <location>
        <begin position="122"/>
        <end position="138"/>
    </location>
</feature>
<dbReference type="PROSITE" id="PS50048">
    <property type="entry name" value="ZN2_CY6_FUNGAL_2"/>
    <property type="match status" value="1"/>
</dbReference>
<dbReference type="GO" id="GO:0000977">
    <property type="term" value="F:RNA polymerase II transcription regulatory region sequence-specific DNA binding"/>
    <property type="evidence" value="ECO:0007669"/>
    <property type="project" value="TreeGrafter"/>
</dbReference>
<dbReference type="InterPro" id="IPR001138">
    <property type="entry name" value="Zn2Cys6_DnaBD"/>
</dbReference>
<dbReference type="PROSITE" id="PS00463">
    <property type="entry name" value="ZN2_CY6_FUNGAL_1"/>
    <property type="match status" value="1"/>
</dbReference>
<feature type="compositionally biased region" description="Low complexity" evidence="8">
    <location>
        <begin position="17"/>
        <end position="51"/>
    </location>
</feature>
<name>A0A0D6ERS0_SPOSA</name>
<keyword evidence="2" id="KW-0479">Metal-binding</keyword>
<feature type="region of interest" description="Disordered" evidence="8">
    <location>
        <begin position="1"/>
        <end position="63"/>
    </location>
</feature>
<feature type="compositionally biased region" description="Polar residues" evidence="8">
    <location>
        <begin position="105"/>
        <end position="114"/>
    </location>
</feature>
<dbReference type="PANTHER" id="PTHR31986:SF7">
    <property type="entry name" value="REGULATOR OF DRUG SENSITIVITY 2"/>
    <property type="match status" value="1"/>
</dbReference>
<dbReference type="GO" id="GO:0008270">
    <property type="term" value="F:zinc ion binding"/>
    <property type="evidence" value="ECO:0007669"/>
    <property type="project" value="InterPro"/>
</dbReference>
<evidence type="ECO:0000256" key="5">
    <source>
        <dbReference type="ARBA" id="ARBA00023125"/>
    </source>
</evidence>
<feature type="region of interest" description="Disordered" evidence="8">
    <location>
        <begin position="99"/>
        <end position="138"/>
    </location>
</feature>
<keyword evidence="3" id="KW-0862">Zinc</keyword>
<evidence type="ECO:0000256" key="7">
    <source>
        <dbReference type="ARBA" id="ARBA00023242"/>
    </source>
</evidence>
<evidence type="ECO:0000256" key="1">
    <source>
        <dbReference type="ARBA" id="ARBA00004123"/>
    </source>
</evidence>
<evidence type="ECO:0000256" key="4">
    <source>
        <dbReference type="ARBA" id="ARBA00023015"/>
    </source>
</evidence>
<dbReference type="GO" id="GO:0000981">
    <property type="term" value="F:DNA-binding transcription factor activity, RNA polymerase II-specific"/>
    <property type="evidence" value="ECO:0007669"/>
    <property type="project" value="InterPro"/>
</dbReference>
<protein>
    <submittedName>
        <fullName evidence="10">SPOSA6832_04043-mRNA-1:cds</fullName>
    </submittedName>
</protein>
<keyword evidence="4" id="KW-0805">Transcription regulation</keyword>
<keyword evidence="5" id="KW-0238">DNA-binding</keyword>
<dbReference type="PANTHER" id="PTHR31986">
    <property type="entry name" value="REGULATOR OF DRUG SENSITIVITY 2"/>
    <property type="match status" value="1"/>
</dbReference>
<dbReference type="GO" id="GO:0005634">
    <property type="term" value="C:nucleus"/>
    <property type="evidence" value="ECO:0007669"/>
    <property type="project" value="UniProtKB-SubCell"/>
</dbReference>
<keyword evidence="7" id="KW-0539">Nucleus</keyword>
<evidence type="ECO:0000256" key="3">
    <source>
        <dbReference type="ARBA" id="ARBA00022833"/>
    </source>
</evidence>
<evidence type="ECO:0000256" key="8">
    <source>
        <dbReference type="SAM" id="MobiDB-lite"/>
    </source>
</evidence>
<dbReference type="EMBL" id="CENE01000023">
    <property type="protein sequence ID" value="CEQ42255.1"/>
    <property type="molecule type" value="Genomic_DNA"/>
</dbReference>
<evidence type="ECO:0000256" key="6">
    <source>
        <dbReference type="ARBA" id="ARBA00023163"/>
    </source>
</evidence>
<sequence length="537" mass="56338">MNSPTTSYPPIAPAPPSSSSQPTPIASVSTPSSIPAVAAPSPTPSTSAPTHSGPPPKKKRRSKVESACRFCRKSHMACDGQRPCARCIKREIAHLCNDEPIAPPASNSGSTRDSSPAAALIPATSSSPAPLVPSAAQQQQQPILTGLAGGGEGNNSMLNTLGLDLGAALGAGNPLAGIQGSLFGAGPSQQQQQAAYGDFNMAMLDLANDGLGAGLGLDMTATGDGEFHGLGLSEFLQSLNDAPFLGTPGAGAGPSGAQIGGLPINNDTGLHAPVPDGKDKDKTRSVGPSVPGSPINKTERFLLTAADQKDGSRSDRLARVIHAKFEAGLLRPYNHVAGMSASSRQRTLHTLSEFRPTFRAIASGLTDLDLVFIEEAFERLLLDYDRVFSSMGIPSCLWRRTGEIYKGNKEFAALVGVPIENLQGGKLAIYELMAEESAVNYWEKYGNVRPLPSPPPLSPQLTLSNLAPQIAFDVGQKAVLTSCVLINQSILSRKRKRSGDHKSKVPEDAMVSAAFSFTIRRDSYGIPSMIVGNFLKL</sequence>
<gene>
    <name evidence="10" type="primary">SPOSA6832_04043</name>
</gene>
<dbReference type="InterPro" id="IPR036864">
    <property type="entry name" value="Zn2-C6_fun-type_DNA-bd_sf"/>
</dbReference>
<keyword evidence="6" id="KW-0804">Transcription</keyword>
<dbReference type="InterPro" id="IPR056751">
    <property type="entry name" value="PAS_13"/>
</dbReference>
<feature type="region of interest" description="Disordered" evidence="8">
    <location>
        <begin position="266"/>
        <end position="293"/>
    </location>
</feature>
<dbReference type="Gene3D" id="4.10.240.10">
    <property type="entry name" value="Zn(2)-C6 fungal-type DNA-binding domain"/>
    <property type="match status" value="1"/>
</dbReference>
<dbReference type="InterPro" id="IPR053045">
    <property type="entry name" value="Zinc_cluster_trans_reg"/>
</dbReference>
<dbReference type="CDD" id="cd00067">
    <property type="entry name" value="GAL4"/>
    <property type="match status" value="1"/>
</dbReference>
<dbReference type="AlphaFoldDB" id="A0A0D6ERS0"/>
<keyword evidence="11" id="KW-1185">Reference proteome</keyword>
<dbReference type="SMART" id="SM00066">
    <property type="entry name" value="GAL4"/>
    <property type="match status" value="1"/>
</dbReference>
<feature type="domain" description="Zn(2)-C6 fungal-type" evidence="9">
    <location>
        <begin position="67"/>
        <end position="96"/>
    </location>
</feature>
<reference evidence="11" key="1">
    <citation type="submission" date="2015-02" db="EMBL/GenBank/DDBJ databases">
        <authorList>
            <person name="Gon?alves P."/>
        </authorList>
    </citation>
    <scope>NUCLEOTIDE SEQUENCE [LARGE SCALE GENOMIC DNA]</scope>
</reference>
<evidence type="ECO:0000256" key="2">
    <source>
        <dbReference type="ARBA" id="ARBA00022723"/>
    </source>
</evidence>
<dbReference type="Pfam" id="PF00172">
    <property type="entry name" value="Zn_clus"/>
    <property type="match status" value="1"/>
</dbReference>
<dbReference type="Proteomes" id="UP000243876">
    <property type="component" value="Unassembled WGS sequence"/>
</dbReference>
<evidence type="ECO:0000313" key="11">
    <source>
        <dbReference type="Proteomes" id="UP000243876"/>
    </source>
</evidence>
<dbReference type="SUPFAM" id="SSF57701">
    <property type="entry name" value="Zn2/Cys6 DNA-binding domain"/>
    <property type="match status" value="1"/>
</dbReference>
<dbReference type="Pfam" id="PF24990">
    <property type="entry name" value="PAS_13"/>
    <property type="match status" value="1"/>
</dbReference>
<dbReference type="OrthoDB" id="65716at2759"/>
<accession>A0A0D6ERS0</accession>
<evidence type="ECO:0000313" key="10">
    <source>
        <dbReference type="EMBL" id="CEQ42255.1"/>
    </source>
</evidence>
<comment type="subcellular location">
    <subcellularLocation>
        <location evidence="1">Nucleus</location>
    </subcellularLocation>
</comment>
<evidence type="ECO:0000259" key="9">
    <source>
        <dbReference type="PROSITE" id="PS50048"/>
    </source>
</evidence>
<proteinExistence type="predicted"/>
<organism evidence="10 11">
    <name type="scientific">Sporidiobolus salmonicolor</name>
    <name type="common">Yeast-like fungus</name>
    <name type="synonym">Sporobolomyces salmonicolor</name>
    <dbReference type="NCBI Taxonomy" id="5005"/>
    <lineage>
        <taxon>Eukaryota</taxon>
        <taxon>Fungi</taxon>
        <taxon>Dikarya</taxon>
        <taxon>Basidiomycota</taxon>
        <taxon>Pucciniomycotina</taxon>
        <taxon>Microbotryomycetes</taxon>
        <taxon>Sporidiobolales</taxon>
        <taxon>Sporidiobolaceae</taxon>
        <taxon>Sporobolomyces</taxon>
    </lineage>
</organism>